<dbReference type="InterPro" id="IPR002035">
    <property type="entry name" value="VWF_A"/>
</dbReference>
<dbReference type="SMART" id="SM00327">
    <property type="entry name" value="VWA"/>
    <property type="match status" value="1"/>
</dbReference>
<dbReference type="EMBL" id="JACOFV010000004">
    <property type="protein sequence ID" value="MBC3861563.1"/>
    <property type="molecule type" value="Genomic_DNA"/>
</dbReference>
<dbReference type="InterPro" id="IPR036465">
    <property type="entry name" value="vWFA_dom_sf"/>
</dbReference>
<evidence type="ECO:0000313" key="3">
    <source>
        <dbReference type="Proteomes" id="UP000634011"/>
    </source>
</evidence>
<dbReference type="PROSITE" id="PS50234">
    <property type="entry name" value="VWFA"/>
    <property type="match status" value="1"/>
</dbReference>
<protein>
    <submittedName>
        <fullName evidence="2">VWA domain-containing protein</fullName>
    </submittedName>
</protein>
<dbReference type="Proteomes" id="UP000634011">
    <property type="component" value="Unassembled WGS sequence"/>
</dbReference>
<gene>
    <name evidence="2" type="ORF">H8K32_05570</name>
</gene>
<reference evidence="2" key="1">
    <citation type="submission" date="2020-08" db="EMBL/GenBank/DDBJ databases">
        <title>Novel species isolated from subtropical streams in China.</title>
        <authorList>
            <person name="Lu H."/>
        </authorList>
    </citation>
    <scope>NUCLEOTIDE SEQUENCE</scope>
    <source>
        <strain evidence="2">KACC 12607</strain>
    </source>
</reference>
<proteinExistence type="predicted"/>
<organism evidence="2 3">
    <name type="scientific">Undibacterium jejuense</name>
    <dbReference type="NCBI Taxonomy" id="1344949"/>
    <lineage>
        <taxon>Bacteria</taxon>
        <taxon>Pseudomonadati</taxon>
        <taxon>Pseudomonadota</taxon>
        <taxon>Betaproteobacteria</taxon>
        <taxon>Burkholderiales</taxon>
        <taxon>Oxalobacteraceae</taxon>
        <taxon>Undibacterium</taxon>
    </lineage>
</organism>
<dbReference type="InterPro" id="IPR051266">
    <property type="entry name" value="CLCR"/>
</dbReference>
<dbReference type="SUPFAM" id="SSF53300">
    <property type="entry name" value="vWA-like"/>
    <property type="match status" value="1"/>
</dbReference>
<dbReference type="Gene3D" id="1.20.120.1690">
    <property type="match status" value="1"/>
</dbReference>
<keyword evidence="3" id="KW-1185">Reference proteome</keyword>
<accession>A0A923HMW5</accession>
<evidence type="ECO:0000259" key="1">
    <source>
        <dbReference type="PROSITE" id="PS50234"/>
    </source>
</evidence>
<dbReference type="InterPro" id="IPR041176">
    <property type="entry name" value="VWA_3_C"/>
</dbReference>
<dbReference type="PANTHER" id="PTHR10579:SF43">
    <property type="entry name" value="ZINC FINGER (C3HC4-TYPE RING FINGER) FAMILY PROTEIN"/>
    <property type="match status" value="1"/>
</dbReference>
<feature type="domain" description="VWFA" evidence="1">
    <location>
        <begin position="40"/>
        <end position="217"/>
    </location>
</feature>
<name>A0A923HMW5_9BURK</name>
<dbReference type="RefSeq" id="WP_186911497.1">
    <property type="nucleotide sequence ID" value="NZ_JACOFV010000004.1"/>
</dbReference>
<evidence type="ECO:0000313" key="2">
    <source>
        <dbReference type="EMBL" id="MBC3861563.1"/>
    </source>
</evidence>
<dbReference type="Gene3D" id="3.40.50.410">
    <property type="entry name" value="von Willebrand factor, type A domain"/>
    <property type="match status" value="1"/>
</dbReference>
<dbReference type="PANTHER" id="PTHR10579">
    <property type="entry name" value="CALCIUM-ACTIVATED CHLORIDE CHANNEL REGULATOR"/>
    <property type="match status" value="1"/>
</dbReference>
<sequence length="427" mass="45678">MFRIQGFFNPYLSVGQSRLDTVLTISSDVQIVPNAGGRKIVGFVLDVSGSMGGEKLSQAKNAARRGIDMLSEDMWFFVVSFSGSADIVVKASPATAANKAFAHSAIQGLRASGSTSMSSGLKAAYHQVRSSGATMASVYFQTDGENGAEDSMHLTAVIEECKGVFHCDCRGIGTDWKPVELRTIASALLGTADAITDPAGLEEDLQAFLRRSMSKGISGAVLRIWSPKVVKLLTVKQMSPDIMDLMPVATRIDDKTLDVPLGAWGNEARDFQLAFELPAGAVDEEVLACRASVVYLEGGIETKATCDPIAVRWSGDDMLTTRISKEVAHYTGQKELADSIQEGLEAKAKGDEDKATRLLGRAAKLAQESGNEEVTRRLKKVVDVIDADAGTVRLKKADKAADMELELGGTRTVRRRTGVVGDVVGNI</sequence>
<dbReference type="Gene3D" id="2.60.40.3670">
    <property type="match status" value="1"/>
</dbReference>
<dbReference type="AlphaFoldDB" id="A0A923HMW5"/>
<comment type="caution">
    <text evidence="2">The sequence shown here is derived from an EMBL/GenBank/DDBJ whole genome shotgun (WGS) entry which is preliminary data.</text>
</comment>
<dbReference type="Pfam" id="PF18571">
    <property type="entry name" value="VWA_3_C"/>
    <property type="match status" value="1"/>
</dbReference>
<dbReference type="Pfam" id="PF13768">
    <property type="entry name" value="VWA_3"/>
    <property type="match status" value="1"/>
</dbReference>